<organism evidence="1 2">
    <name type="scientific">Gigaspora rosea</name>
    <dbReference type="NCBI Taxonomy" id="44941"/>
    <lineage>
        <taxon>Eukaryota</taxon>
        <taxon>Fungi</taxon>
        <taxon>Fungi incertae sedis</taxon>
        <taxon>Mucoromycota</taxon>
        <taxon>Glomeromycotina</taxon>
        <taxon>Glomeromycetes</taxon>
        <taxon>Diversisporales</taxon>
        <taxon>Gigasporaceae</taxon>
        <taxon>Gigaspora</taxon>
    </lineage>
</organism>
<dbReference type="AlphaFoldDB" id="A0A397VVC8"/>
<proteinExistence type="predicted"/>
<evidence type="ECO:0000313" key="2">
    <source>
        <dbReference type="Proteomes" id="UP000266673"/>
    </source>
</evidence>
<dbReference type="Proteomes" id="UP000266673">
    <property type="component" value="Unassembled WGS sequence"/>
</dbReference>
<accession>A0A397VVC8</accession>
<reference evidence="1 2" key="1">
    <citation type="submission" date="2018-06" db="EMBL/GenBank/DDBJ databases">
        <title>Comparative genomics reveals the genomic features of Rhizophagus irregularis, R. cerebriforme, R. diaphanum and Gigaspora rosea, and their symbiotic lifestyle signature.</title>
        <authorList>
            <person name="Morin E."/>
            <person name="San Clemente H."/>
            <person name="Chen E.C.H."/>
            <person name="De La Providencia I."/>
            <person name="Hainaut M."/>
            <person name="Kuo A."/>
            <person name="Kohler A."/>
            <person name="Murat C."/>
            <person name="Tang N."/>
            <person name="Roy S."/>
            <person name="Loubradou J."/>
            <person name="Henrissat B."/>
            <person name="Grigoriev I.V."/>
            <person name="Corradi N."/>
            <person name="Roux C."/>
            <person name="Martin F.M."/>
        </authorList>
    </citation>
    <scope>NUCLEOTIDE SEQUENCE [LARGE SCALE GENOMIC DNA]</scope>
    <source>
        <strain evidence="1 2">DAOM 194757</strain>
    </source>
</reference>
<evidence type="ECO:0000313" key="1">
    <source>
        <dbReference type="EMBL" id="RIB26530.1"/>
    </source>
</evidence>
<protein>
    <submittedName>
        <fullName evidence="1">Uncharacterized protein</fullName>
    </submittedName>
</protein>
<name>A0A397VVC8_9GLOM</name>
<gene>
    <name evidence="1" type="ORF">C2G38_2030111</name>
</gene>
<keyword evidence="2" id="KW-1185">Reference proteome</keyword>
<sequence>MSLYNLQEIFESKIKIGYYFDGSEYEKYRITKIINIDSDNNFVKVLVVNESKKSNVFGEGCEGYYRVYQEEFIQVSKWYFGKKHRGKIKNQIRYVEDLDGKLYLQVQLPQNQIMITDLKYYGLVKDHIWHVHKNNYRFYARTHLEGTTKCFHQLINPDWSMTDHINRNGLDNREKNLRKTIYRQSALNKKLRKNNKSGYNGIYFHSKQNAWVFQWEENKKHKSKKFLITKEKSSEQVKQLAINYKLKHDKITSNRNSYSCNQD</sequence>
<comment type="caution">
    <text evidence="1">The sequence shown here is derived from an EMBL/GenBank/DDBJ whole genome shotgun (WGS) entry which is preliminary data.</text>
</comment>
<dbReference type="OrthoDB" id="2462765at2759"/>
<dbReference type="Gene3D" id="1.20.5.2050">
    <property type="match status" value="1"/>
</dbReference>
<dbReference type="EMBL" id="QKWP01000132">
    <property type="protein sequence ID" value="RIB26530.1"/>
    <property type="molecule type" value="Genomic_DNA"/>
</dbReference>